<protein>
    <submittedName>
        <fullName evidence="1">Uncharacterized protein</fullName>
    </submittedName>
</protein>
<accession>A0A8J2VB26</accession>
<keyword evidence="2" id="KW-1185">Reference proteome</keyword>
<dbReference type="AlphaFoldDB" id="A0A8J2VB26"/>
<dbReference type="Pfam" id="PF19781">
    <property type="entry name" value="DUF6266"/>
    <property type="match status" value="1"/>
</dbReference>
<reference evidence="1" key="2">
    <citation type="submission" date="2020-09" db="EMBL/GenBank/DDBJ databases">
        <authorList>
            <person name="Sun Q."/>
            <person name="Zhou Y."/>
        </authorList>
    </citation>
    <scope>NUCLEOTIDE SEQUENCE</scope>
    <source>
        <strain evidence="1">CGMCC 1.12924</strain>
    </source>
</reference>
<name>A0A8J2VB26_9FLAO</name>
<comment type="caution">
    <text evidence="1">The sequence shown here is derived from an EMBL/GenBank/DDBJ whole genome shotgun (WGS) entry which is preliminary data.</text>
</comment>
<sequence length="199" mass="22920">MIDDLVFYKSIYGNLVRARPDFSGKKRKSSPLQKLQQDKMLVVMDFLRPLKRLLRENVFPPGSHLPAFHWAKSYYLNEVVYFEDEGYHINFSKALMSLGDLRPPELMSVHVDDTYLVELQWQDNSEQALAYPDDGLLVVLCAPQAKALFYRTGVTRRSDQTVTIKLNQSWEGVETHIWAGFSRPDKRASASVYLGSFIL</sequence>
<dbReference type="InterPro" id="IPR046233">
    <property type="entry name" value="DUF6266"/>
</dbReference>
<reference evidence="1" key="1">
    <citation type="journal article" date="2014" name="Int. J. Syst. Evol. Microbiol.">
        <title>Complete genome sequence of Corynebacterium casei LMG S-19264T (=DSM 44701T), isolated from a smear-ripened cheese.</title>
        <authorList>
            <consortium name="US DOE Joint Genome Institute (JGI-PGF)"/>
            <person name="Walter F."/>
            <person name="Albersmeier A."/>
            <person name="Kalinowski J."/>
            <person name="Ruckert C."/>
        </authorList>
    </citation>
    <scope>NUCLEOTIDE SEQUENCE</scope>
    <source>
        <strain evidence="1">CGMCC 1.12924</strain>
    </source>
</reference>
<dbReference type="EMBL" id="BMGK01000011">
    <property type="protein sequence ID" value="GGD99937.1"/>
    <property type="molecule type" value="Genomic_DNA"/>
</dbReference>
<organism evidence="1 2">
    <name type="scientific">Planktosalinus lacus</name>
    <dbReference type="NCBI Taxonomy" id="1526573"/>
    <lineage>
        <taxon>Bacteria</taxon>
        <taxon>Pseudomonadati</taxon>
        <taxon>Bacteroidota</taxon>
        <taxon>Flavobacteriia</taxon>
        <taxon>Flavobacteriales</taxon>
        <taxon>Flavobacteriaceae</taxon>
        <taxon>Planktosalinus</taxon>
    </lineage>
</organism>
<gene>
    <name evidence="1" type="ORF">GCM10011312_24290</name>
</gene>
<evidence type="ECO:0000313" key="2">
    <source>
        <dbReference type="Proteomes" id="UP000652231"/>
    </source>
</evidence>
<evidence type="ECO:0000313" key="1">
    <source>
        <dbReference type="EMBL" id="GGD99937.1"/>
    </source>
</evidence>
<proteinExistence type="predicted"/>
<dbReference type="Proteomes" id="UP000652231">
    <property type="component" value="Unassembled WGS sequence"/>
</dbReference>